<dbReference type="Gene3D" id="1.10.3300.10">
    <property type="entry name" value="Jann2411-like domain"/>
    <property type="match status" value="1"/>
</dbReference>
<evidence type="ECO:0000313" key="3">
    <source>
        <dbReference type="Proteomes" id="UP000317593"/>
    </source>
</evidence>
<dbReference type="Proteomes" id="UP000317593">
    <property type="component" value="Unassembled WGS sequence"/>
</dbReference>
<organism evidence="2 3">
    <name type="scientific">Fodinibius sediminis</name>
    <dbReference type="NCBI Taxonomy" id="1214077"/>
    <lineage>
        <taxon>Bacteria</taxon>
        <taxon>Pseudomonadati</taxon>
        <taxon>Balneolota</taxon>
        <taxon>Balneolia</taxon>
        <taxon>Balneolales</taxon>
        <taxon>Balneolaceae</taxon>
        <taxon>Fodinibius</taxon>
    </lineage>
</organism>
<dbReference type="RefSeq" id="WP_142713332.1">
    <property type="nucleotide sequence ID" value="NZ_FXTH01000003.1"/>
</dbReference>
<gene>
    <name evidence="2" type="ORF">SAMN06265218_103103</name>
</gene>
<feature type="domain" description="Zinc finger CGNR" evidence="1">
    <location>
        <begin position="159"/>
        <end position="199"/>
    </location>
</feature>
<evidence type="ECO:0000259" key="1">
    <source>
        <dbReference type="Pfam" id="PF11706"/>
    </source>
</evidence>
<sequence>MKERSIETLPLDGGVLCLNFINTVHDYLKPDPYDYLEDYSDLLEWSEKAGLMSSEERETLSLLAQSNIEGAARVHREAIELRGLFYELFRCIANGQMPDRHTQDTFNARLQQAMRFLKLTIDKEMQVEQLWDSPKDLAYPMRPVLKSAYELLTSGKLERVKACGACGWLFFDKSKNRSRKWCSMESCGSNEKAKRYYHRTKNKKED</sequence>
<dbReference type="PANTHER" id="PTHR35525">
    <property type="entry name" value="BLL6575 PROTEIN"/>
    <property type="match status" value="1"/>
</dbReference>
<reference evidence="2 3" key="1">
    <citation type="submission" date="2017-05" db="EMBL/GenBank/DDBJ databases">
        <authorList>
            <person name="Varghese N."/>
            <person name="Submissions S."/>
        </authorList>
    </citation>
    <scope>NUCLEOTIDE SEQUENCE [LARGE SCALE GENOMIC DNA]</scope>
    <source>
        <strain evidence="2 3">DSM 21194</strain>
    </source>
</reference>
<dbReference type="OrthoDB" id="123307at2"/>
<dbReference type="SUPFAM" id="SSF160904">
    <property type="entry name" value="Jann2411-like"/>
    <property type="match status" value="1"/>
</dbReference>
<dbReference type="EMBL" id="FXTH01000003">
    <property type="protein sequence ID" value="SMO46271.1"/>
    <property type="molecule type" value="Genomic_DNA"/>
</dbReference>
<name>A0A521BH60_9BACT</name>
<dbReference type="InterPro" id="IPR010852">
    <property type="entry name" value="ABATE"/>
</dbReference>
<keyword evidence="3" id="KW-1185">Reference proteome</keyword>
<proteinExistence type="predicted"/>
<dbReference type="AlphaFoldDB" id="A0A521BH60"/>
<dbReference type="PANTHER" id="PTHR35525:SF3">
    <property type="entry name" value="BLL6575 PROTEIN"/>
    <property type="match status" value="1"/>
</dbReference>
<accession>A0A521BH60</accession>
<evidence type="ECO:0000313" key="2">
    <source>
        <dbReference type="EMBL" id="SMO46271.1"/>
    </source>
</evidence>
<protein>
    <submittedName>
        <fullName evidence="2">Conserved protein containing a Zn-ribbon-like motif, possibly RNA-binding</fullName>
    </submittedName>
</protein>
<dbReference type="Pfam" id="PF07336">
    <property type="entry name" value="ABATE"/>
    <property type="match status" value="1"/>
</dbReference>
<dbReference type="Pfam" id="PF11706">
    <property type="entry name" value="zf-CGNR"/>
    <property type="match status" value="1"/>
</dbReference>
<dbReference type="InterPro" id="IPR021005">
    <property type="entry name" value="Znf_CGNR"/>
</dbReference>
<dbReference type="InterPro" id="IPR023286">
    <property type="entry name" value="ABATE_dom_sf"/>
</dbReference>